<proteinExistence type="predicted"/>
<comment type="caution">
    <text evidence="2">The sequence shown here is derived from an EMBL/GenBank/DDBJ whole genome shotgun (WGS) entry which is preliminary data.</text>
</comment>
<keyword evidence="3" id="KW-1185">Reference proteome</keyword>
<name>A0A9Q3JA58_9BASI</name>
<feature type="compositionally biased region" description="Acidic residues" evidence="1">
    <location>
        <begin position="9"/>
        <end position="22"/>
    </location>
</feature>
<protein>
    <submittedName>
        <fullName evidence="2">Uncharacterized protein</fullName>
    </submittedName>
</protein>
<gene>
    <name evidence="2" type="ORF">O181_097821</name>
</gene>
<sequence length="191" mass="21695">DHNEKKEESDSEKETEESETSESDQINLINAQINNIDLIYEVLDVNSSLPQVGTSDTSLTNIQDAKLYRTKPEKGMGYTAGKSSISIFMVENQEEKVNLDIGVYCTCVGKIYLKTILPNWEEKLIPIQGLKFSSASESMKPLRIIYLTLIFPHPSQCIRLKVEFLVMENFTSNHFILGNDYLSIYDIDISN</sequence>
<evidence type="ECO:0000313" key="3">
    <source>
        <dbReference type="Proteomes" id="UP000765509"/>
    </source>
</evidence>
<dbReference type="Proteomes" id="UP000765509">
    <property type="component" value="Unassembled WGS sequence"/>
</dbReference>
<accession>A0A9Q3JA58</accession>
<organism evidence="2 3">
    <name type="scientific">Austropuccinia psidii MF-1</name>
    <dbReference type="NCBI Taxonomy" id="1389203"/>
    <lineage>
        <taxon>Eukaryota</taxon>
        <taxon>Fungi</taxon>
        <taxon>Dikarya</taxon>
        <taxon>Basidiomycota</taxon>
        <taxon>Pucciniomycotina</taxon>
        <taxon>Pucciniomycetes</taxon>
        <taxon>Pucciniales</taxon>
        <taxon>Sphaerophragmiaceae</taxon>
        <taxon>Austropuccinia</taxon>
    </lineage>
</organism>
<dbReference type="EMBL" id="AVOT02066247">
    <property type="protein sequence ID" value="MBW0558106.1"/>
    <property type="molecule type" value="Genomic_DNA"/>
</dbReference>
<feature type="region of interest" description="Disordered" evidence="1">
    <location>
        <begin position="1"/>
        <end position="25"/>
    </location>
</feature>
<reference evidence="2" key="1">
    <citation type="submission" date="2021-03" db="EMBL/GenBank/DDBJ databases">
        <title>Draft genome sequence of rust myrtle Austropuccinia psidii MF-1, a brazilian biotype.</title>
        <authorList>
            <person name="Quecine M.C."/>
            <person name="Pachon D.M.R."/>
            <person name="Bonatelli M.L."/>
            <person name="Correr F.H."/>
            <person name="Franceschini L.M."/>
            <person name="Leite T.F."/>
            <person name="Margarido G.R.A."/>
            <person name="Almeida C.A."/>
            <person name="Ferrarezi J.A."/>
            <person name="Labate C.A."/>
        </authorList>
    </citation>
    <scope>NUCLEOTIDE SEQUENCE</scope>
    <source>
        <strain evidence="2">MF-1</strain>
    </source>
</reference>
<evidence type="ECO:0000256" key="1">
    <source>
        <dbReference type="SAM" id="MobiDB-lite"/>
    </source>
</evidence>
<evidence type="ECO:0000313" key="2">
    <source>
        <dbReference type="EMBL" id="MBW0558106.1"/>
    </source>
</evidence>
<dbReference type="AlphaFoldDB" id="A0A9Q3JA58"/>
<feature type="non-terminal residue" evidence="2">
    <location>
        <position position="1"/>
    </location>
</feature>